<accession>A0A1H9KD75</accession>
<name>A0A1H9KD75_9BACT</name>
<evidence type="ECO:0000313" key="2">
    <source>
        <dbReference type="Proteomes" id="UP000199021"/>
    </source>
</evidence>
<dbReference type="Proteomes" id="UP000199021">
    <property type="component" value="Unassembled WGS sequence"/>
</dbReference>
<protein>
    <submittedName>
        <fullName evidence="1">Uncharacterized protein</fullName>
    </submittedName>
</protein>
<organism evidence="1 2">
    <name type="scientific">Neolewinella agarilytica</name>
    <dbReference type="NCBI Taxonomy" id="478744"/>
    <lineage>
        <taxon>Bacteria</taxon>
        <taxon>Pseudomonadati</taxon>
        <taxon>Bacteroidota</taxon>
        <taxon>Saprospiria</taxon>
        <taxon>Saprospirales</taxon>
        <taxon>Lewinellaceae</taxon>
        <taxon>Neolewinella</taxon>
    </lineage>
</organism>
<dbReference type="AlphaFoldDB" id="A0A1H9KD75"/>
<dbReference type="RefSeq" id="WP_090170694.1">
    <property type="nucleotide sequence ID" value="NZ_FOFB01000020.1"/>
</dbReference>
<evidence type="ECO:0000313" key="1">
    <source>
        <dbReference type="EMBL" id="SEQ96823.1"/>
    </source>
</evidence>
<keyword evidence="2" id="KW-1185">Reference proteome</keyword>
<dbReference type="InParanoid" id="A0A1H9KD75"/>
<gene>
    <name evidence="1" type="ORF">SAMN05444359_12046</name>
</gene>
<dbReference type="STRING" id="478744.SAMN05444359_12046"/>
<sequence>MKLLLELTRVLNKNKTKNISVVSYNKTGTSKLDMFYRALIDGKITSDEEAFTLLYPGQTEMNPYYKLKHQLRERLYQTVFFVDLKKSKYDNRESALLECQSNVMLAKLLIRFGARENYIKLGKKVTSVAAKYQFTAEHIFGLSVASGVYAMAGQPDKVLSINKEMKELQQLLSKESVSRSHWYHISSMYVVDRSKKPEVEALIDEYLADINSMPCSLNSGQLTYTTCALHLAKYMSVNEYQEAVPHGEAGLAEIMKLPFPYASAIFAIGINLTACYVALKEFEKGERTLEIVRQHITVGKYNWFKHLEFSFLLSVHTKRFSNAYKVYQQVINHSKFKKLPNSIQETWIIYSAYLYLLHQSGRLSDWTDNNNFRIHRYLNSVPTFTKDKRGQNVPILISQFILLLQRGDYDGVMDRYEATMKYRDRYLDKEKNFRANVFFRMMAEITKSDYNYNSTKRRTKDYRAMLDEVPVGVLQPSYDQEVLPYEDLYDIILELLT</sequence>
<reference evidence="2" key="1">
    <citation type="submission" date="2016-10" db="EMBL/GenBank/DDBJ databases">
        <authorList>
            <person name="Varghese N."/>
            <person name="Submissions S."/>
        </authorList>
    </citation>
    <scope>NUCLEOTIDE SEQUENCE [LARGE SCALE GENOMIC DNA]</scope>
    <source>
        <strain evidence="2">DSM 24740</strain>
    </source>
</reference>
<dbReference type="EMBL" id="FOFB01000020">
    <property type="protein sequence ID" value="SEQ96823.1"/>
    <property type="molecule type" value="Genomic_DNA"/>
</dbReference>
<proteinExistence type="predicted"/>
<dbReference type="OrthoDB" id="1490648at2"/>